<dbReference type="RefSeq" id="WP_138238813.1">
    <property type="nucleotide sequence ID" value="NZ_VBRY01000004.1"/>
</dbReference>
<evidence type="ECO:0000256" key="7">
    <source>
        <dbReference type="ARBA" id="ARBA00023004"/>
    </source>
</evidence>
<evidence type="ECO:0000256" key="8">
    <source>
        <dbReference type="PIRSR" id="PIRSR000005-1"/>
    </source>
</evidence>
<dbReference type="GO" id="GO:0009055">
    <property type="term" value="F:electron transfer activity"/>
    <property type="evidence" value="ECO:0007669"/>
    <property type="project" value="InterPro"/>
</dbReference>
<evidence type="ECO:0000256" key="5">
    <source>
        <dbReference type="ARBA" id="ARBA00022764"/>
    </source>
</evidence>
<dbReference type="Proteomes" id="UP000306585">
    <property type="component" value="Unassembled WGS sequence"/>
</dbReference>
<gene>
    <name evidence="12" type="ORF">FEF65_05575</name>
</gene>
<keyword evidence="3 8" id="KW-0349">Heme</keyword>
<feature type="binding site" description="axial binding residue" evidence="9">
    <location>
        <position position="122"/>
    </location>
    <ligand>
        <name>heme c</name>
        <dbReference type="ChEBI" id="CHEBI:61717"/>
        <label>2</label>
    </ligand>
    <ligandPart>
        <name>Fe</name>
        <dbReference type="ChEBI" id="CHEBI:18248"/>
    </ligandPart>
</feature>
<dbReference type="InterPro" id="IPR024167">
    <property type="entry name" value="Cytochrome_c4-like"/>
</dbReference>
<feature type="binding site" description="covalent" evidence="8">
    <location>
        <position position="31"/>
    </location>
    <ligand>
        <name>heme c</name>
        <dbReference type="ChEBI" id="CHEBI:61717"/>
        <label>1</label>
    </ligand>
</feature>
<evidence type="ECO:0000313" key="12">
    <source>
        <dbReference type="EMBL" id="TLS67916.1"/>
    </source>
</evidence>
<feature type="binding site" description="axial binding residue" evidence="9">
    <location>
        <position position="73"/>
    </location>
    <ligand>
        <name>heme c</name>
        <dbReference type="ChEBI" id="CHEBI:61717"/>
        <label>1</label>
    </ligand>
    <ligandPart>
        <name>Fe</name>
        <dbReference type="ChEBI" id="CHEBI:18248"/>
    </ligandPart>
</feature>
<feature type="domain" description="Cytochrome c" evidence="11">
    <location>
        <begin position="105"/>
        <end position="182"/>
    </location>
</feature>
<evidence type="ECO:0000256" key="4">
    <source>
        <dbReference type="ARBA" id="ARBA00022723"/>
    </source>
</evidence>
<evidence type="ECO:0000259" key="11">
    <source>
        <dbReference type="PROSITE" id="PS51007"/>
    </source>
</evidence>
<evidence type="ECO:0000256" key="9">
    <source>
        <dbReference type="PIRSR" id="PIRSR000005-2"/>
    </source>
</evidence>
<comment type="subcellular location">
    <subcellularLocation>
        <location evidence="1">Periplasm</location>
    </subcellularLocation>
</comment>
<keyword evidence="2" id="KW-0813">Transport</keyword>
<protein>
    <submittedName>
        <fullName evidence="12">Cytochrome c4</fullName>
    </submittedName>
</protein>
<dbReference type="EMBL" id="VBRY01000004">
    <property type="protein sequence ID" value="TLS67916.1"/>
    <property type="molecule type" value="Genomic_DNA"/>
</dbReference>
<dbReference type="InterPro" id="IPR036909">
    <property type="entry name" value="Cyt_c-like_dom_sf"/>
</dbReference>
<dbReference type="OrthoDB" id="9773456at2"/>
<keyword evidence="4 9" id="KW-0479">Metal-binding</keyword>
<keyword evidence="6" id="KW-0249">Electron transport</keyword>
<dbReference type="SUPFAM" id="SSF46626">
    <property type="entry name" value="Cytochrome c"/>
    <property type="match status" value="2"/>
</dbReference>
<keyword evidence="10" id="KW-0732">Signal</keyword>
<accession>A0A5R9GNH9</accession>
<reference evidence="12 13" key="1">
    <citation type="journal article" date="2019" name="Appl. Environ. Microbiol.">
        <title>Environmental Evidence and Genomic Insight of Iron-oxidizing Bacteria Preference Towards More Corrosion Resistant Stainless Steel at Higher Salinities.</title>
        <authorList>
            <person name="Garrison C.E."/>
            <person name="Price K.A."/>
            <person name="Field E.K."/>
        </authorList>
    </citation>
    <scope>NUCLEOTIDE SEQUENCE [LARGE SCALE GENOMIC DNA]</scope>
    <source>
        <strain evidence="12 13">P3</strain>
    </source>
</reference>
<evidence type="ECO:0000256" key="6">
    <source>
        <dbReference type="ARBA" id="ARBA00022982"/>
    </source>
</evidence>
<dbReference type="PIRSF" id="PIRSF000005">
    <property type="entry name" value="Cytochrome_c4"/>
    <property type="match status" value="1"/>
</dbReference>
<evidence type="ECO:0000256" key="2">
    <source>
        <dbReference type="ARBA" id="ARBA00022448"/>
    </source>
</evidence>
<dbReference type="PANTHER" id="PTHR33751">
    <property type="entry name" value="CBB3-TYPE CYTOCHROME C OXIDASE SUBUNIT FIXP"/>
    <property type="match status" value="1"/>
</dbReference>
<evidence type="ECO:0000256" key="3">
    <source>
        <dbReference type="ARBA" id="ARBA00022617"/>
    </source>
</evidence>
<dbReference type="PROSITE" id="PS51007">
    <property type="entry name" value="CYTC"/>
    <property type="match status" value="2"/>
</dbReference>
<dbReference type="InterPro" id="IPR050597">
    <property type="entry name" value="Cytochrome_c_Oxidase_Subunit"/>
</dbReference>
<dbReference type="AlphaFoldDB" id="A0A5R9GNH9"/>
<keyword evidence="7 9" id="KW-0408">Iron</keyword>
<dbReference type="Gene3D" id="1.10.760.10">
    <property type="entry name" value="Cytochrome c-like domain"/>
    <property type="match status" value="2"/>
</dbReference>
<feature type="domain" description="Cytochrome c" evidence="11">
    <location>
        <begin position="5"/>
        <end position="96"/>
    </location>
</feature>
<dbReference type="GO" id="GO:0020037">
    <property type="term" value="F:heme binding"/>
    <property type="evidence" value="ECO:0007669"/>
    <property type="project" value="InterPro"/>
</dbReference>
<dbReference type="GO" id="GO:0005506">
    <property type="term" value="F:iron ion binding"/>
    <property type="evidence" value="ECO:0007669"/>
    <property type="project" value="InterPro"/>
</dbReference>
<feature type="binding site" description="covalent" evidence="8">
    <location>
        <position position="34"/>
    </location>
    <ligand>
        <name>heme c</name>
        <dbReference type="ChEBI" id="CHEBI:61717"/>
        <label>1</label>
    </ligand>
</feature>
<dbReference type="GO" id="GO:0042597">
    <property type="term" value="C:periplasmic space"/>
    <property type="evidence" value="ECO:0007669"/>
    <property type="project" value="UniProtKB-SubCell"/>
</dbReference>
<proteinExistence type="predicted"/>
<feature type="binding site" description="axial binding residue" evidence="9">
    <location>
        <position position="160"/>
    </location>
    <ligand>
        <name>heme c</name>
        <dbReference type="ChEBI" id="CHEBI:61717"/>
        <label>2</label>
    </ligand>
    <ligandPart>
        <name>Fe</name>
        <dbReference type="ChEBI" id="CHEBI:18248"/>
    </ligandPart>
</feature>
<organism evidence="12 13">
    <name type="scientific">Mariprofundus erugo</name>
    <dbReference type="NCBI Taxonomy" id="2528639"/>
    <lineage>
        <taxon>Bacteria</taxon>
        <taxon>Pseudomonadati</taxon>
        <taxon>Pseudomonadota</taxon>
        <taxon>Candidatius Mariprofundia</taxon>
        <taxon>Mariprofundales</taxon>
        <taxon>Mariprofundaceae</taxon>
        <taxon>Mariprofundus</taxon>
    </lineage>
</organism>
<feature type="signal peptide" evidence="10">
    <location>
        <begin position="1"/>
        <end position="22"/>
    </location>
</feature>
<dbReference type="InterPro" id="IPR009056">
    <property type="entry name" value="Cyt_c-like_dom"/>
</dbReference>
<evidence type="ECO:0000256" key="1">
    <source>
        <dbReference type="ARBA" id="ARBA00004418"/>
    </source>
</evidence>
<evidence type="ECO:0000313" key="13">
    <source>
        <dbReference type="Proteomes" id="UP000306585"/>
    </source>
</evidence>
<dbReference type="Pfam" id="PF13442">
    <property type="entry name" value="Cytochrome_CBB3"/>
    <property type="match status" value="1"/>
</dbReference>
<evidence type="ECO:0000256" key="10">
    <source>
        <dbReference type="SAM" id="SignalP"/>
    </source>
</evidence>
<feature type="chain" id="PRO_5024459308" evidence="10">
    <location>
        <begin position="23"/>
        <end position="182"/>
    </location>
</feature>
<comment type="PTM">
    <text evidence="8">Binds 2 heme c groups covalently per subunit.</text>
</comment>
<keyword evidence="13" id="KW-1185">Reference proteome</keyword>
<dbReference type="PANTHER" id="PTHR33751:SF9">
    <property type="entry name" value="CYTOCHROME C4"/>
    <property type="match status" value="1"/>
</dbReference>
<feature type="binding site" description="covalent" evidence="8">
    <location>
        <position position="118"/>
    </location>
    <ligand>
        <name>heme c</name>
        <dbReference type="ChEBI" id="CHEBI:61717"/>
        <label>2</label>
    </ligand>
</feature>
<feature type="binding site" description="covalent" evidence="8">
    <location>
        <position position="121"/>
    </location>
    <ligand>
        <name>heme c</name>
        <dbReference type="ChEBI" id="CHEBI:61717"/>
        <label>2</label>
    </ligand>
</feature>
<name>A0A5R9GNH9_9PROT</name>
<keyword evidence="5" id="KW-0574">Periplasm</keyword>
<sequence length="182" mass="19598">MKRMTQMIAGAMVLLPASMAYADAEKKLQVCSGCHGVETSSAPDIPNLAGQNAEYIFNQVKNFKAGTRKDFTMSLMVEAISDDDIKVVAAHYATITPAANTFDKALAAKGKEIFTSVCFACHGDKGLGGENIARIATQKSAYLIKQLKAFKSGARDNETMRDVASKLSEDQMKAVAEYESSL</sequence>
<feature type="binding site" description="axial binding residue" evidence="9">
    <location>
        <position position="35"/>
    </location>
    <ligand>
        <name>heme c</name>
        <dbReference type="ChEBI" id="CHEBI:61717"/>
        <label>1</label>
    </ligand>
    <ligandPart>
        <name>Fe</name>
        <dbReference type="ChEBI" id="CHEBI:18248"/>
    </ligandPart>
</feature>
<comment type="caution">
    <text evidence="12">The sequence shown here is derived from an EMBL/GenBank/DDBJ whole genome shotgun (WGS) entry which is preliminary data.</text>
</comment>